<name>A0ABW4E539_9RHOB</name>
<dbReference type="Proteomes" id="UP001597302">
    <property type="component" value="Unassembled WGS sequence"/>
</dbReference>
<protein>
    <submittedName>
        <fullName evidence="1">Uncharacterized protein</fullName>
    </submittedName>
</protein>
<accession>A0ABW4E539</accession>
<comment type="caution">
    <text evidence="1">The sequence shown here is derived from an EMBL/GenBank/DDBJ whole genome shotgun (WGS) entry which is preliminary data.</text>
</comment>
<organism evidence="1 2">
    <name type="scientific">Paracoccus nototheniae</name>
    <dbReference type="NCBI Taxonomy" id="2489002"/>
    <lineage>
        <taxon>Bacteria</taxon>
        <taxon>Pseudomonadati</taxon>
        <taxon>Pseudomonadota</taxon>
        <taxon>Alphaproteobacteria</taxon>
        <taxon>Rhodobacterales</taxon>
        <taxon>Paracoccaceae</taxon>
        <taxon>Paracoccus</taxon>
    </lineage>
</organism>
<dbReference type="EMBL" id="JBHTOQ010000087">
    <property type="protein sequence ID" value="MFD1483595.1"/>
    <property type="molecule type" value="Genomic_DNA"/>
</dbReference>
<sequence length="76" mass="8462">MFLAAGVPEDQIEDVLEYFRAFGGAAKIISVTDYEISLSTRAVMEERLDADDVHSPAARYLIALVERIADWEDQAS</sequence>
<reference evidence="2" key="1">
    <citation type="journal article" date="2019" name="Int. J. Syst. Evol. Microbiol.">
        <title>The Global Catalogue of Microorganisms (GCM) 10K type strain sequencing project: providing services to taxonomists for standard genome sequencing and annotation.</title>
        <authorList>
            <consortium name="The Broad Institute Genomics Platform"/>
            <consortium name="The Broad Institute Genome Sequencing Center for Infectious Disease"/>
            <person name="Wu L."/>
            <person name="Ma J."/>
        </authorList>
    </citation>
    <scope>NUCLEOTIDE SEQUENCE [LARGE SCALE GENOMIC DNA]</scope>
    <source>
        <strain evidence="2">CCM 8875</strain>
    </source>
</reference>
<keyword evidence="2" id="KW-1185">Reference proteome</keyword>
<evidence type="ECO:0000313" key="2">
    <source>
        <dbReference type="Proteomes" id="UP001597302"/>
    </source>
</evidence>
<evidence type="ECO:0000313" key="1">
    <source>
        <dbReference type="EMBL" id="MFD1483595.1"/>
    </source>
</evidence>
<gene>
    <name evidence="1" type="ORF">ACFQ5P_20085</name>
</gene>
<dbReference type="RefSeq" id="WP_131578309.1">
    <property type="nucleotide sequence ID" value="NZ_CBCSAJ010000101.1"/>
</dbReference>
<proteinExistence type="predicted"/>